<feature type="region of interest" description="Disordered" evidence="1">
    <location>
        <begin position="594"/>
        <end position="624"/>
    </location>
</feature>
<feature type="compositionally biased region" description="Basic and acidic residues" evidence="1">
    <location>
        <begin position="136"/>
        <end position="145"/>
    </location>
</feature>
<feature type="region of interest" description="Disordered" evidence="1">
    <location>
        <begin position="44"/>
        <end position="71"/>
    </location>
</feature>
<accession>A0A8J5W3U0</accession>
<dbReference type="PANTHER" id="PTHR33349:SF41">
    <property type="entry name" value="EMB|CAB62594.1"/>
    <property type="match status" value="1"/>
</dbReference>
<protein>
    <recommendedName>
        <fullName evidence="2">Calmodulin-binding domain-containing protein</fullName>
    </recommendedName>
</protein>
<evidence type="ECO:0000259" key="2">
    <source>
        <dbReference type="SMART" id="SM01054"/>
    </source>
</evidence>
<evidence type="ECO:0000313" key="4">
    <source>
        <dbReference type="Proteomes" id="UP000729402"/>
    </source>
</evidence>
<feature type="region of interest" description="Disordered" evidence="1">
    <location>
        <begin position="758"/>
        <end position="789"/>
    </location>
</feature>
<dbReference type="SMART" id="SM01054">
    <property type="entry name" value="CaM_binding"/>
    <property type="match status" value="1"/>
</dbReference>
<feature type="region of interest" description="Disordered" evidence="1">
    <location>
        <begin position="256"/>
        <end position="280"/>
    </location>
</feature>
<feature type="compositionally biased region" description="Basic and acidic residues" evidence="1">
    <location>
        <begin position="712"/>
        <end position="722"/>
    </location>
</feature>
<feature type="compositionally biased region" description="Polar residues" evidence="1">
    <location>
        <begin position="11"/>
        <end position="21"/>
    </location>
</feature>
<feature type="compositionally biased region" description="Polar residues" evidence="1">
    <location>
        <begin position="152"/>
        <end position="162"/>
    </location>
</feature>
<dbReference type="OrthoDB" id="766386at2759"/>
<dbReference type="GO" id="GO:0005516">
    <property type="term" value="F:calmodulin binding"/>
    <property type="evidence" value="ECO:0007669"/>
    <property type="project" value="InterPro"/>
</dbReference>
<evidence type="ECO:0000256" key="1">
    <source>
        <dbReference type="SAM" id="MobiDB-lite"/>
    </source>
</evidence>
<dbReference type="InterPro" id="IPR012417">
    <property type="entry name" value="CaM-bd_dom_pln"/>
</dbReference>
<feature type="compositionally biased region" description="Basic and acidic residues" evidence="1">
    <location>
        <begin position="1"/>
        <end position="10"/>
    </location>
</feature>
<feature type="region of interest" description="Disordered" evidence="1">
    <location>
        <begin position="676"/>
        <end position="722"/>
    </location>
</feature>
<dbReference type="EMBL" id="JAAALK010000283">
    <property type="protein sequence ID" value="KAG8073998.1"/>
    <property type="molecule type" value="Genomic_DNA"/>
</dbReference>
<dbReference type="Proteomes" id="UP000729402">
    <property type="component" value="Unassembled WGS sequence"/>
</dbReference>
<gene>
    <name evidence="3" type="ORF">GUJ93_ZPchr0006g43060</name>
</gene>
<sequence length="789" mass="86590">MSKVLERRNSFDGSTPTSSASDPRKDEKITSRYLRASTGSCHDLCKHGQKSPFEEEKKLSLSRGRKKKLPSHLNNLTLHRSAILDRSKDVNHTNLSLVKSSISLGESDRIAPKKTQANSKGVASSEHLVSRAASSADHKNVNPDGRKKHPTVAQNIPLSRYSNEVPRFDQKPTMPVKGAIMHPELKLAQMTMPKKSRTMEKFTTVKQPSLKRPASFPTKLNMSKQMPVPSQASNHLLSSKTKCNVKRELTSPVTVTGMHVSNSGKTGRSPMSSVKSSINGKEGLDIPRSSFSIEPKISVSAVIQEDGVQDSFIRGHHVESTLAEVPSDNTECVDESRPAPEETIRSISRDEGTEGNGTNEESAGEGPMQSSIILDLLQTANDQELKTALSRYDSMHKKAGPNAISGQVSGVEDSQTDASPCQLSKQLTAVENAVVCYSLSTENSLEVEADGVKVITSIEFQFPEGNKEMGSHEGLEESTEQLALDEKHAEEPRSCFGSTSGNATENVKASEIFESWINNSPSHCQSISDASSYSELLEDPKSMQIEPSDYTVQTDELVIASNDNTFEQDQLKPRFFLHQSPEELSDDEFYEEFDSELSESDESGTEDGGEPINKNSDDYLGADGQRPRRISTLEQDGASATPYRLKFKRGKIVELQPDSNGPRRLKFRRRITANEVSSGECQPARRVYKKNNTKDTGSTNLDVDESPSVKLRHQDTHEKKDAQGLFNNVIEETASKLVESRKSKVKALVGAFETVISLQDGKPTSSTPQAGNSLHAFHDDEGNAPEEAV</sequence>
<feature type="region of interest" description="Disordered" evidence="1">
    <location>
        <begin position="322"/>
        <end position="367"/>
    </location>
</feature>
<dbReference type="EMBL" id="JAAALK010000283">
    <property type="protein sequence ID" value="KAG8073999.1"/>
    <property type="molecule type" value="Genomic_DNA"/>
</dbReference>
<feature type="domain" description="Calmodulin-binding" evidence="2">
    <location>
        <begin position="641"/>
        <end position="757"/>
    </location>
</feature>
<organism evidence="3 4">
    <name type="scientific">Zizania palustris</name>
    <name type="common">Northern wild rice</name>
    <dbReference type="NCBI Taxonomy" id="103762"/>
    <lineage>
        <taxon>Eukaryota</taxon>
        <taxon>Viridiplantae</taxon>
        <taxon>Streptophyta</taxon>
        <taxon>Embryophyta</taxon>
        <taxon>Tracheophyta</taxon>
        <taxon>Spermatophyta</taxon>
        <taxon>Magnoliopsida</taxon>
        <taxon>Liliopsida</taxon>
        <taxon>Poales</taxon>
        <taxon>Poaceae</taxon>
        <taxon>BOP clade</taxon>
        <taxon>Oryzoideae</taxon>
        <taxon>Oryzeae</taxon>
        <taxon>Zizaniinae</taxon>
        <taxon>Zizania</taxon>
    </lineage>
</organism>
<comment type="caution">
    <text evidence="3">The sequence shown here is derived from an EMBL/GenBank/DDBJ whole genome shotgun (WGS) entry which is preliminary data.</text>
</comment>
<feature type="compositionally biased region" description="Polar residues" evidence="1">
    <location>
        <begin position="762"/>
        <end position="772"/>
    </location>
</feature>
<feature type="region of interest" description="Disordered" evidence="1">
    <location>
        <begin position="1"/>
        <end position="30"/>
    </location>
</feature>
<feature type="compositionally biased region" description="Polar residues" evidence="1">
    <location>
        <begin position="256"/>
        <end position="279"/>
    </location>
</feature>
<evidence type="ECO:0000313" key="3">
    <source>
        <dbReference type="EMBL" id="KAG8073999.1"/>
    </source>
</evidence>
<proteinExistence type="predicted"/>
<reference evidence="3" key="1">
    <citation type="journal article" date="2021" name="bioRxiv">
        <title>Whole Genome Assembly and Annotation of Northern Wild Rice, Zizania palustris L., Supports a Whole Genome Duplication in the Zizania Genus.</title>
        <authorList>
            <person name="Haas M."/>
            <person name="Kono T."/>
            <person name="Macchietto M."/>
            <person name="Millas R."/>
            <person name="McGilp L."/>
            <person name="Shao M."/>
            <person name="Duquette J."/>
            <person name="Hirsch C.N."/>
            <person name="Kimball J."/>
        </authorList>
    </citation>
    <scope>NUCLEOTIDE SEQUENCE</scope>
    <source>
        <tissue evidence="3">Fresh leaf tissue</tissue>
    </source>
</reference>
<feature type="compositionally biased region" description="Low complexity" evidence="1">
    <location>
        <begin position="356"/>
        <end position="366"/>
    </location>
</feature>
<feature type="compositionally biased region" description="Polar residues" evidence="1">
    <location>
        <begin position="218"/>
        <end position="235"/>
    </location>
</feature>
<reference evidence="3" key="2">
    <citation type="submission" date="2021-02" db="EMBL/GenBank/DDBJ databases">
        <authorList>
            <person name="Kimball J.A."/>
            <person name="Haas M.W."/>
            <person name="Macchietto M."/>
            <person name="Kono T."/>
            <person name="Duquette J."/>
            <person name="Shao M."/>
        </authorList>
    </citation>
    <scope>NUCLEOTIDE SEQUENCE</scope>
    <source>
        <tissue evidence="3">Fresh leaf tissue</tissue>
    </source>
</reference>
<feature type="compositionally biased region" description="Basic and acidic residues" evidence="1">
    <location>
        <begin position="334"/>
        <end position="352"/>
    </location>
</feature>
<name>A0A8J5W3U0_ZIZPA</name>
<dbReference type="PANTHER" id="PTHR33349">
    <property type="entry name" value="EMB|CAB62594.1"/>
    <property type="match status" value="1"/>
</dbReference>
<feature type="compositionally biased region" description="Acidic residues" evidence="1">
    <location>
        <begin position="594"/>
        <end position="609"/>
    </location>
</feature>
<dbReference type="Pfam" id="PF07839">
    <property type="entry name" value="CaM_binding"/>
    <property type="match status" value="1"/>
</dbReference>
<feature type="region of interest" description="Disordered" evidence="1">
    <location>
        <begin position="201"/>
        <end position="235"/>
    </location>
</feature>
<dbReference type="AlphaFoldDB" id="A0A8J5W3U0"/>
<keyword evidence="4" id="KW-1185">Reference proteome</keyword>
<feature type="region of interest" description="Disordered" evidence="1">
    <location>
        <begin position="109"/>
        <end position="175"/>
    </location>
</feature>